<name>A0A928VX72_9CYAN</name>
<evidence type="ECO:0000259" key="10">
    <source>
        <dbReference type="PROSITE" id="PS51779"/>
    </source>
</evidence>
<keyword evidence="4 9" id="KW-0812">Transmembrane</keyword>
<proteinExistence type="predicted"/>
<dbReference type="EMBL" id="JADEXN010000041">
    <property type="protein sequence ID" value="MBE9039916.1"/>
    <property type="molecule type" value="Genomic_DNA"/>
</dbReference>
<dbReference type="Gene3D" id="3.10.20.310">
    <property type="entry name" value="membrane protein fhac"/>
    <property type="match status" value="1"/>
</dbReference>
<evidence type="ECO:0000256" key="6">
    <source>
        <dbReference type="ARBA" id="ARBA00023136"/>
    </source>
</evidence>
<gene>
    <name evidence="11" type="ORF">IQ235_03805</name>
</gene>
<dbReference type="InterPro" id="IPR013685">
    <property type="entry name" value="POTRA_FtsQ_type"/>
</dbReference>
<feature type="region of interest" description="Disordered" evidence="8">
    <location>
        <begin position="262"/>
        <end position="292"/>
    </location>
</feature>
<comment type="caution">
    <text evidence="11">The sequence shown here is derived from an EMBL/GenBank/DDBJ whole genome shotgun (WGS) entry which is preliminary data.</text>
</comment>
<evidence type="ECO:0000313" key="12">
    <source>
        <dbReference type="Proteomes" id="UP000621799"/>
    </source>
</evidence>
<evidence type="ECO:0000313" key="11">
    <source>
        <dbReference type="EMBL" id="MBE9039916.1"/>
    </source>
</evidence>
<evidence type="ECO:0000256" key="1">
    <source>
        <dbReference type="ARBA" id="ARBA00004370"/>
    </source>
</evidence>
<keyword evidence="6 9" id="KW-0472">Membrane</keyword>
<accession>A0A928VX72</accession>
<evidence type="ECO:0000256" key="3">
    <source>
        <dbReference type="ARBA" id="ARBA00022618"/>
    </source>
</evidence>
<dbReference type="Proteomes" id="UP000621799">
    <property type="component" value="Unassembled WGS sequence"/>
</dbReference>
<dbReference type="AlphaFoldDB" id="A0A928VX72"/>
<organism evidence="11 12">
    <name type="scientific">Zarconia navalis LEGE 11467</name>
    <dbReference type="NCBI Taxonomy" id="1828826"/>
    <lineage>
        <taxon>Bacteria</taxon>
        <taxon>Bacillati</taxon>
        <taxon>Cyanobacteriota</taxon>
        <taxon>Cyanophyceae</taxon>
        <taxon>Oscillatoriophycideae</taxon>
        <taxon>Oscillatoriales</taxon>
        <taxon>Oscillatoriales incertae sedis</taxon>
        <taxon>Zarconia</taxon>
        <taxon>Zarconia navalis</taxon>
    </lineage>
</organism>
<dbReference type="Pfam" id="PF08478">
    <property type="entry name" value="POTRA_1"/>
    <property type="match status" value="1"/>
</dbReference>
<keyword evidence="2" id="KW-1003">Cell membrane</keyword>
<dbReference type="GO" id="GO:0005886">
    <property type="term" value="C:plasma membrane"/>
    <property type="evidence" value="ECO:0007669"/>
    <property type="project" value="TreeGrafter"/>
</dbReference>
<dbReference type="InterPro" id="IPR050487">
    <property type="entry name" value="FtsQ_DivIB"/>
</dbReference>
<feature type="domain" description="POTRA" evidence="10">
    <location>
        <begin position="58"/>
        <end position="127"/>
    </location>
</feature>
<keyword evidence="12" id="KW-1185">Reference proteome</keyword>
<dbReference type="RefSeq" id="WP_264320174.1">
    <property type="nucleotide sequence ID" value="NZ_JADEXN010000041.1"/>
</dbReference>
<comment type="subcellular location">
    <subcellularLocation>
        <location evidence="1">Membrane</location>
    </subcellularLocation>
</comment>
<keyword evidence="3" id="KW-0132">Cell division</keyword>
<keyword evidence="5 9" id="KW-1133">Transmembrane helix</keyword>
<dbReference type="GO" id="GO:0051301">
    <property type="term" value="P:cell division"/>
    <property type="evidence" value="ECO:0007669"/>
    <property type="project" value="UniProtKB-KW"/>
</dbReference>
<evidence type="ECO:0000256" key="5">
    <source>
        <dbReference type="ARBA" id="ARBA00022989"/>
    </source>
</evidence>
<dbReference type="PROSITE" id="PS51779">
    <property type="entry name" value="POTRA"/>
    <property type="match status" value="1"/>
</dbReference>
<dbReference type="PANTHER" id="PTHR37820">
    <property type="entry name" value="CELL DIVISION PROTEIN DIVIB"/>
    <property type="match status" value="1"/>
</dbReference>
<evidence type="ECO:0000256" key="7">
    <source>
        <dbReference type="ARBA" id="ARBA00023306"/>
    </source>
</evidence>
<dbReference type="PANTHER" id="PTHR37820:SF1">
    <property type="entry name" value="CELL DIVISION PROTEIN FTSQ"/>
    <property type="match status" value="1"/>
</dbReference>
<dbReference type="InterPro" id="IPR034746">
    <property type="entry name" value="POTRA"/>
</dbReference>
<reference evidence="11" key="1">
    <citation type="submission" date="2020-10" db="EMBL/GenBank/DDBJ databases">
        <authorList>
            <person name="Castelo-Branco R."/>
            <person name="Eusebio N."/>
            <person name="Adriana R."/>
            <person name="Vieira A."/>
            <person name="Brugerolle De Fraissinette N."/>
            <person name="Rezende De Castro R."/>
            <person name="Schneider M.P."/>
            <person name="Vasconcelos V."/>
            <person name="Leao P.N."/>
        </authorList>
    </citation>
    <scope>NUCLEOTIDE SEQUENCE</scope>
    <source>
        <strain evidence="11">LEGE 11467</strain>
    </source>
</reference>
<keyword evidence="7" id="KW-0131">Cell cycle</keyword>
<evidence type="ECO:0000256" key="2">
    <source>
        <dbReference type="ARBA" id="ARBA00022475"/>
    </source>
</evidence>
<feature type="transmembrane region" description="Helical" evidence="9">
    <location>
        <begin position="32"/>
        <end position="50"/>
    </location>
</feature>
<sequence length="292" mass="33149">MSSDRITPISEDEIQHRRRNLRRQRGFKSLRLGWQVFSAVGAIGFAIAIARQPDWVIRQPEQVQIDGNQFLRADTVRDFLPLSYPQSLLHLSPKEIAESLESQPPIAKATVRRQLFPPSLQIEVLERYPVALAYPSNAGNSGLPISTPSGAIDDRGVWIPWDTYRAVTPNLILPALKVRGDFEEYREVWSEVYQAIERSPATISEVDWQNRTNLILKTELGDVHIGPYSDRFVEQLQILDRMRTLPEQLDFSQVLYINLSDPDAPSVQMQPEHPPSTDPQNDPESSGKETTS</sequence>
<evidence type="ECO:0000256" key="4">
    <source>
        <dbReference type="ARBA" id="ARBA00022692"/>
    </source>
</evidence>
<protein>
    <submittedName>
        <fullName evidence="11">FtsQ-type POTRA domain-containing protein</fullName>
    </submittedName>
</protein>
<evidence type="ECO:0000256" key="8">
    <source>
        <dbReference type="SAM" id="MobiDB-lite"/>
    </source>
</evidence>
<evidence type="ECO:0000256" key="9">
    <source>
        <dbReference type="SAM" id="Phobius"/>
    </source>
</evidence>